<reference evidence="3 4" key="1">
    <citation type="submission" date="2023-02" db="EMBL/GenBank/DDBJ databases">
        <title>Genome Sequence of L. cardiaca H63T.</title>
        <authorList>
            <person name="Lopez A.E."/>
            <person name="Cianciotto N.P."/>
        </authorList>
    </citation>
    <scope>NUCLEOTIDE SEQUENCE [LARGE SCALE GENOMIC DNA]</scope>
    <source>
        <strain evidence="3 4">H63</strain>
    </source>
</reference>
<evidence type="ECO:0000313" key="3">
    <source>
        <dbReference type="EMBL" id="WED42241.1"/>
    </source>
</evidence>
<feature type="coiled-coil region" evidence="1">
    <location>
        <begin position="465"/>
        <end position="507"/>
    </location>
</feature>
<feature type="transmembrane region" description="Helical" evidence="2">
    <location>
        <begin position="325"/>
        <end position="347"/>
    </location>
</feature>
<evidence type="ECO:0008006" key="5">
    <source>
        <dbReference type="Google" id="ProtNLM"/>
    </source>
</evidence>
<sequence length="567" mass="63185">MSNRKTSKVRIMYGNYVDLLRKNLITEQPDFKDTKIDYAEVFTQPSTDIAHELIKDLTRQPFIDSNGRTFSDFLTTWMSPTTSKSYSQGNMNGSFYSLILGLFIKNSPNFIKAGTNRTEETRENFSAGSANLNVSVAFYDDDGIPCGVSITASKLAPELWTAAIIRNTNADPKDREVLLLSPEDIIDSPQDKPKSATTARKAFLRFLHSRQMEEKLQGLFLTNGTINIERLTALGTQFHTHKNDRTARLDQQYRVLSAWPQLTQEQFAVIEKALKEKQKQRFLEAQQWFESQLAPIYKKRASEIVDPELDYKAEQSFPARHAGTLSVGIVSLLLTIGLILTLTGVLAPLGLTLTGLASIIGIVGAVVTTIATISSVTKLVLDEQELSVYQQACESITQESLSNYQRKLQEINPDIDISHLQGSITKNELIKIIADIDIVLENQPEAVLRAILAADFKDGEFALLCQKVKEALIELESEFSGLNNEEFSSLRRRMEEALAENPELMERLESLAILASPPAQLENAEKLINSIPDPGHSANDLVIASHTPKEKDVSEHILPSTGHEHTV</sequence>
<dbReference type="Proteomes" id="UP001222087">
    <property type="component" value="Chromosome"/>
</dbReference>
<gene>
    <name evidence="3" type="ORF">PXX05_09905</name>
</gene>
<keyword evidence="4" id="KW-1185">Reference proteome</keyword>
<protein>
    <recommendedName>
        <fullName evidence="5">Substrate of the Dot/Icm secretion system</fullName>
    </recommendedName>
</protein>
<proteinExistence type="predicted"/>
<evidence type="ECO:0000256" key="2">
    <source>
        <dbReference type="SAM" id="Phobius"/>
    </source>
</evidence>
<accession>A0ABY8AR38</accession>
<keyword evidence="2" id="KW-1133">Transmembrane helix</keyword>
<name>A0ABY8AR38_9GAMM</name>
<organism evidence="3 4">
    <name type="scientific">Legionella cardiaca</name>
    <dbReference type="NCBI Taxonomy" id="1071983"/>
    <lineage>
        <taxon>Bacteria</taxon>
        <taxon>Pseudomonadati</taxon>
        <taxon>Pseudomonadota</taxon>
        <taxon>Gammaproteobacteria</taxon>
        <taxon>Legionellales</taxon>
        <taxon>Legionellaceae</taxon>
        <taxon>Legionella</taxon>
    </lineage>
</organism>
<keyword evidence="2" id="KW-0812">Transmembrane</keyword>
<keyword evidence="2" id="KW-0472">Membrane</keyword>
<dbReference type="EMBL" id="CP119078">
    <property type="protein sequence ID" value="WED42241.1"/>
    <property type="molecule type" value="Genomic_DNA"/>
</dbReference>
<keyword evidence="1" id="KW-0175">Coiled coil</keyword>
<dbReference type="RefSeq" id="WP_275088066.1">
    <property type="nucleotide sequence ID" value="NZ_CP119078.1"/>
</dbReference>
<evidence type="ECO:0000256" key="1">
    <source>
        <dbReference type="SAM" id="Coils"/>
    </source>
</evidence>
<evidence type="ECO:0000313" key="4">
    <source>
        <dbReference type="Proteomes" id="UP001222087"/>
    </source>
</evidence>
<feature type="transmembrane region" description="Helical" evidence="2">
    <location>
        <begin position="353"/>
        <end position="373"/>
    </location>
</feature>